<evidence type="ECO:0000313" key="3">
    <source>
        <dbReference type="Proteomes" id="UP001439008"/>
    </source>
</evidence>
<sequence length="155" mass="17997">MPNAILVRLFDKMLRLETLLNGAEQQVSDESIDDTLFDLANYALMELTERSAEQSGIEESTKDNTANKFWEKNQVINCAKVVESDQFKKPFDWDAFNAREFVVHCKTIKEAANFIAQCKGKNKCWEKRGNSQWAIYEEKTCYSNRGYNDVENYKV</sequence>
<proteinExistence type="predicted"/>
<name>A0ABV2AVD2_9EUKA</name>
<accession>A0ABV2AVD2</accession>
<keyword evidence="3" id="KW-1185">Reference proteome</keyword>
<comment type="caution">
    <text evidence="2">The sequence shown here is derived from an EMBL/GenBank/DDBJ whole genome shotgun (WGS) entry which is preliminary data.</text>
</comment>
<reference evidence="2 3" key="1">
    <citation type="journal article" date="2024" name="BMC Biol.">
        <title>Comparative genomics of Ascetosporea gives new insight into the evolutionary basis for animal parasitism in Rhizaria.</title>
        <authorList>
            <person name="Hiltunen Thoren M."/>
            <person name="Onut-Brannstrom I."/>
            <person name="Alfjorden A."/>
            <person name="Peckova H."/>
            <person name="Swords F."/>
            <person name="Hooper C."/>
            <person name="Holzer A.S."/>
            <person name="Bass D."/>
            <person name="Burki F."/>
        </authorList>
    </citation>
    <scope>NUCLEOTIDE SEQUENCE [LARGE SCALE GENOMIC DNA]</scope>
    <source>
        <strain evidence="2">20-A016</strain>
    </source>
</reference>
<protein>
    <recommendedName>
        <fullName evidence="1">Nucleotide modification associated domain-containing protein</fullName>
    </recommendedName>
</protein>
<evidence type="ECO:0000259" key="1">
    <source>
        <dbReference type="Pfam" id="PF07659"/>
    </source>
</evidence>
<feature type="non-terminal residue" evidence="2">
    <location>
        <position position="155"/>
    </location>
</feature>
<feature type="domain" description="Nucleotide modification associated" evidence="1">
    <location>
        <begin position="9"/>
        <end position="47"/>
    </location>
</feature>
<dbReference type="Pfam" id="PF07659">
    <property type="entry name" value="DUF1599"/>
    <property type="match status" value="1"/>
</dbReference>
<dbReference type="InterPro" id="IPR011630">
    <property type="entry name" value="DUF1599"/>
</dbReference>
<organism evidence="2 3">
    <name type="scientific">Bonamia ostreae</name>
    <dbReference type="NCBI Taxonomy" id="126728"/>
    <lineage>
        <taxon>Eukaryota</taxon>
        <taxon>Sar</taxon>
        <taxon>Rhizaria</taxon>
        <taxon>Endomyxa</taxon>
        <taxon>Ascetosporea</taxon>
        <taxon>Haplosporida</taxon>
        <taxon>Bonamia</taxon>
    </lineage>
</organism>
<evidence type="ECO:0000313" key="2">
    <source>
        <dbReference type="EMBL" id="MES1923620.1"/>
    </source>
</evidence>
<dbReference type="EMBL" id="JBDODL010007228">
    <property type="protein sequence ID" value="MES1923620.1"/>
    <property type="molecule type" value="Genomic_DNA"/>
</dbReference>
<dbReference type="Proteomes" id="UP001439008">
    <property type="component" value="Unassembled WGS sequence"/>
</dbReference>
<gene>
    <name evidence="2" type="ORF">MHBO_005225</name>
</gene>